<keyword evidence="6" id="KW-0739">Sodium transport</keyword>
<evidence type="ECO:0000313" key="7">
    <source>
        <dbReference type="EMBL" id="SHH21965.1"/>
    </source>
</evidence>
<feature type="transmembrane region" description="Helical" evidence="6">
    <location>
        <begin position="53"/>
        <end position="71"/>
    </location>
</feature>
<dbReference type="RefSeq" id="WP_073410161.1">
    <property type="nucleotide sequence ID" value="NZ_FQWH01000008.1"/>
</dbReference>
<dbReference type="GO" id="GO:0006885">
    <property type="term" value="P:regulation of pH"/>
    <property type="evidence" value="ECO:0007669"/>
    <property type="project" value="UniProtKB-UniRule"/>
</dbReference>
<feature type="transmembrane region" description="Helical" evidence="6">
    <location>
        <begin position="318"/>
        <end position="342"/>
    </location>
</feature>
<dbReference type="NCBIfam" id="NF007111">
    <property type="entry name" value="PRK09560.1"/>
    <property type="match status" value="1"/>
</dbReference>
<dbReference type="Gene3D" id="1.20.1530.10">
    <property type="entry name" value="Na+/H+ antiporter like domain"/>
    <property type="match status" value="1"/>
</dbReference>
<evidence type="ECO:0000256" key="6">
    <source>
        <dbReference type="HAMAP-Rule" id="MF_01844"/>
    </source>
</evidence>
<evidence type="ECO:0000256" key="3">
    <source>
        <dbReference type="ARBA" id="ARBA00022692"/>
    </source>
</evidence>
<sequence>MKLTKTFKAFFENEKSGGLLLLFVTVISLWAANSSYSAGYIAFWEKDLGGHSITHWINDGLMTIFFLLIGLELEREIYHGELSNIKNASLPIMAAFGGMLIPAATFLALNFGTSTQNGAGIPMATDIAFAIGILSLLGDKVPASLKVFLTALAVIDDLGAIIVIAAFYTTSIGFVNLAIALGIWVFLFVLNRMKVYNLIPYLIGGVIMWYFMLNSGVHATITGVILAFVIPFGDGGEKSTSYKLQHFLHQPVAFFILPLFAIANTCIAIESNWHIGLNHPNAFGIILGLVIGKPLGILLFSSIGVSAGLCALPKNLKWAHILGAGMLGGIGFTMSIFITLLAFKDPEIIVFSKIAIIIASIISGITGFVYLRYILTINKNT</sequence>
<evidence type="ECO:0000256" key="2">
    <source>
        <dbReference type="ARBA" id="ARBA00022475"/>
    </source>
</evidence>
<comment type="subcellular location">
    <subcellularLocation>
        <location evidence="1">Cell inner membrane</location>
        <topology evidence="1">Multi-pass membrane protein</topology>
    </subcellularLocation>
    <subcellularLocation>
        <location evidence="6">Cell membrane</location>
        <topology evidence="6">Multi-pass membrane protein</topology>
    </subcellularLocation>
</comment>
<dbReference type="GO" id="GO:0005886">
    <property type="term" value="C:plasma membrane"/>
    <property type="evidence" value="ECO:0007669"/>
    <property type="project" value="UniProtKB-SubCell"/>
</dbReference>
<feature type="transmembrane region" description="Helical" evidence="6">
    <location>
        <begin position="202"/>
        <end position="232"/>
    </location>
</feature>
<feature type="transmembrane region" description="Helical" evidence="6">
    <location>
        <begin position="147"/>
        <end position="168"/>
    </location>
</feature>
<evidence type="ECO:0000313" key="8">
    <source>
        <dbReference type="Proteomes" id="UP000184112"/>
    </source>
</evidence>
<comment type="similarity">
    <text evidence="6">Belongs to the NhaA Na(+)/H(+) (TC 2.A.33) antiporter family.</text>
</comment>
<keyword evidence="2 6" id="KW-1003">Cell membrane</keyword>
<feature type="transmembrane region" description="Helical" evidence="6">
    <location>
        <begin position="282"/>
        <end position="306"/>
    </location>
</feature>
<name>A0A1M5R6F9_FLAJO</name>
<dbReference type="PANTHER" id="PTHR30341:SF0">
    <property type="entry name" value="NA(+)_H(+) ANTIPORTER NHAA"/>
    <property type="match status" value="1"/>
</dbReference>
<dbReference type="NCBIfam" id="TIGR00773">
    <property type="entry name" value="NhaA"/>
    <property type="match status" value="1"/>
</dbReference>
<comment type="catalytic activity">
    <reaction evidence="6">
        <text>Na(+)(in) + 2 H(+)(out) = Na(+)(out) + 2 H(+)(in)</text>
        <dbReference type="Rhea" id="RHEA:29251"/>
        <dbReference type="ChEBI" id="CHEBI:15378"/>
        <dbReference type="ChEBI" id="CHEBI:29101"/>
    </reaction>
</comment>
<feature type="transmembrane region" description="Helical" evidence="6">
    <location>
        <begin position="252"/>
        <end position="270"/>
    </location>
</feature>
<dbReference type="InterPro" id="IPR023171">
    <property type="entry name" value="Na/H_antiporter_dom_sf"/>
</dbReference>
<organism evidence="7 8">
    <name type="scientific">Flavobacterium johnsoniae</name>
    <name type="common">Cytophaga johnsonae</name>
    <dbReference type="NCBI Taxonomy" id="986"/>
    <lineage>
        <taxon>Bacteria</taxon>
        <taxon>Pseudomonadati</taxon>
        <taxon>Bacteroidota</taxon>
        <taxon>Flavobacteriia</taxon>
        <taxon>Flavobacteriales</taxon>
        <taxon>Flavobacteriaceae</taxon>
        <taxon>Flavobacterium</taxon>
    </lineage>
</organism>
<feature type="transmembrane region" description="Helical" evidence="6">
    <location>
        <begin position="92"/>
        <end position="113"/>
    </location>
</feature>
<dbReference type="HAMAP" id="MF_01844">
    <property type="entry name" value="NhaA"/>
    <property type="match status" value="1"/>
</dbReference>
<dbReference type="EMBL" id="FQWH01000008">
    <property type="protein sequence ID" value="SHH21965.1"/>
    <property type="molecule type" value="Genomic_DNA"/>
</dbReference>
<evidence type="ECO:0000256" key="1">
    <source>
        <dbReference type="ARBA" id="ARBA00004429"/>
    </source>
</evidence>
<accession>A0A1M5R6F9</accession>
<dbReference type="GO" id="GO:0015385">
    <property type="term" value="F:sodium:proton antiporter activity"/>
    <property type="evidence" value="ECO:0007669"/>
    <property type="project" value="UniProtKB-UniRule"/>
</dbReference>
<keyword evidence="6" id="KW-0406">Ion transport</keyword>
<dbReference type="PANTHER" id="PTHR30341">
    <property type="entry name" value="SODIUM ION/PROTON ANTIPORTER NHAA-RELATED"/>
    <property type="match status" value="1"/>
</dbReference>
<evidence type="ECO:0000256" key="4">
    <source>
        <dbReference type="ARBA" id="ARBA00022989"/>
    </source>
</evidence>
<keyword evidence="6" id="KW-0050">Antiport</keyword>
<keyword evidence="3 6" id="KW-0812">Transmembrane</keyword>
<dbReference type="Pfam" id="PF06965">
    <property type="entry name" value="Na_H_antiport_1"/>
    <property type="match status" value="1"/>
</dbReference>
<keyword evidence="4 6" id="KW-1133">Transmembrane helix</keyword>
<evidence type="ECO:0000256" key="5">
    <source>
        <dbReference type="ARBA" id="ARBA00023136"/>
    </source>
</evidence>
<comment type="function">
    <text evidence="6">Na(+)/H(+) antiporter that extrudes sodium in exchange for external protons.</text>
</comment>
<reference evidence="7 8" key="1">
    <citation type="submission" date="2016-11" db="EMBL/GenBank/DDBJ databases">
        <authorList>
            <person name="Jaros S."/>
            <person name="Januszkiewicz K."/>
            <person name="Wedrychowicz H."/>
        </authorList>
    </citation>
    <scope>NUCLEOTIDE SEQUENCE [LARGE SCALE GENOMIC DNA]</scope>
    <source>
        <strain evidence="7 8">DSM 6792</strain>
    </source>
</reference>
<protein>
    <recommendedName>
        <fullName evidence="6">Na(+)/H(+) antiporter NhaA</fullName>
    </recommendedName>
    <alternativeName>
        <fullName evidence="6">Sodium/proton antiporter NhaA</fullName>
    </alternativeName>
</protein>
<keyword evidence="6" id="KW-0813">Transport</keyword>
<feature type="transmembrane region" description="Helical" evidence="6">
    <location>
        <begin position="174"/>
        <end position="190"/>
    </location>
</feature>
<dbReference type="AlphaFoldDB" id="A0A1M5R6F9"/>
<keyword evidence="6" id="KW-0915">Sodium</keyword>
<proteinExistence type="inferred from homology"/>
<feature type="transmembrane region" description="Helical" evidence="6">
    <location>
        <begin position="119"/>
        <end position="138"/>
    </location>
</feature>
<dbReference type="Proteomes" id="UP000184112">
    <property type="component" value="Unassembled WGS sequence"/>
</dbReference>
<keyword evidence="5 6" id="KW-0472">Membrane</keyword>
<dbReference type="InterPro" id="IPR004670">
    <property type="entry name" value="NhaA"/>
</dbReference>
<feature type="transmembrane region" description="Helical" evidence="6">
    <location>
        <begin position="354"/>
        <end position="375"/>
    </location>
</feature>
<gene>
    <name evidence="6" type="primary">nhaA</name>
    <name evidence="7" type="ORF">SAMN05444388_10832</name>
</gene>